<dbReference type="AlphaFoldDB" id="A0A327Z253"/>
<dbReference type="RefSeq" id="WP_146616973.1">
    <property type="nucleotide sequence ID" value="NZ_JACHWI010000001.1"/>
</dbReference>
<proteinExistence type="predicted"/>
<reference evidence="1 2" key="1">
    <citation type="submission" date="2018-06" db="EMBL/GenBank/DDBJ databases">
        <title>Genomic Encyclopedia of Type Strains, Phase III (KMG-III): the genomes of soil and plant-associated and newly described type strains.</title>
        <authorList>
            <person name="Whitman W."/>
        </authorList>
    </citation>
    <scope>NUCLEOTIDE SEQUENCE [LARGE SCALE GENOMIC DNA]</scope>
    <source>
        <strain evidence="1 2">CGMCC 4.7090</strain>
    </source>
</reference>
<organism evidence="1 2">
    <name type="scientific">Actinoplanes lutulentus</name>
    <dbReference type="NCBI Taxonomy" id="1287878"/>
    <lineage>
        <taxon>Bacteria</taxon>
        <taxon>Bacillati</taxon>
        <taxon>Actinomycetota</taxon>
        <taxon>Actinomycetes</taxon>
        <taxon>Micromonosporales</taxon>
        <taxon>Micromonosporaceae</taxon>
        <taxon>Actinoplanes</taxon>
    </lineage>
</organism>
<dbReference type="OrthoDB" id="9945197at2"/>
<sequence>MDEEALIEPHPEVVRLAEALGLPKPGPWTREQVAEFREKQARAARDLAEIIAHRSQRSA</sequence>
<accession>A0A327Z253</accession>
<comment type="caution">
    <text evidence="1">The sequence shown here is derived from an EMBL/GenBank/DDBJ whole genome shotgun (WGS) entry which is preliminary data.</text>
</comment>
<evidence type="ECO:0000313" key="1">
    <source>
        <dbReference type="EMBL" id="RAK28840.1"/>
    </source>
</evidence>
<gene>
    <name evidence="1" type="ORF">B0I29_119178</name>
</gene>
<dbReference type="Proteomes" id="UP000249341">
    <property type="component" value="Unassembled WGS sequence"/>
</dbReference>
<evidence type="ECO:0000313" key="2">
    <source>
        <dbReference type="Proteomes" id="UP000249341"/>
    </source>
</evidence>
<protein>
    <submittedName>
        <fullName evidence="1">Uncharacterized protein</fullName>
    </submittedName>
</protein>
<name>A0A327Z253_9ACTN</name>
<dbReference type="EMBL" id="QLMJ01000019">
    <property type="protein sequence ID" value="RAK28840.1"/>
    <property type="molecule type" value="Genomic_DNA"/>
</dbReference>
<keyword evidence="2" id="KW-1185">Reference proteome</keyword>